<comment type="caution">
    <text evidence="5">The sequence shown here is derived from an EMBL/GenBank/DDBJ whole genome shotgun (WGS) entry which is preliminary data.</text>
</comment>
<evidence type="ECO:0000259" key="4">
    <source>
        <dbReference type="PROSITE" id="PS50801"/>
    </source>
</evidence>
<comment type="similarity">
    <text evidence="1 2">Belongs to the anti-sigma-factor antagonist family.</text>
</comment>
<dbReference type="CDD" id="cd07043">
    <property type="entry name" value="STAS_anti-anti-sigma_factors"/>
    <property type="match status" value="1"/>
</dbReference>
<dbReference type="InterPro" id="IPR036513">
    <property type="entry name" value="STAS_dom_sf"/>
</dbReference>
<name>A0ABN3IY83_9ACTN</name>
<dbReference type="NCBIfam" id="TIGR00377">
    <property type="entry name" value="ant_ant_sig"/>
    <property type="match status" value="1"/>
</dbReference>
<dbReference type="PANTHER" id="PTHR33495:SF2">
    <property type="entry name" value="ANTI-SIGMA FACTOR ANTAGONIST TM_1081-RELATED"/>
    <property type="match status" value="1"/>
</dbReference>
<evidence type="ECO:0000313" key="5">
    <source>
        <dbReference type="EMBL" id="GAA2416237.1"/>
    </source>
</evidence>
<accession>A0ABN3IY83</accession>
<feature type="region of interest" description="Disordered" evidence="3">
    <location>
        <begin position="107"/>
        <end position="136"/>
    </location>
</feature>
<dbReference type="PANTHER" id="PTHR33495">
    <property type="entry name" value="ANTI-SIGMA FACTOR ANTAGONIST TM_1081-RELATED-RELATED"/>
    <property type="match status" value="1"/>
</dbReference>
<sequence length="136" mass="14749">MRLLDVTARPQDGRTVVRLCGELDIANGDDLRERLAAARRSYGDQLILDLADLRFMDSHGLSIIVDCYKEVSGNGGSLVLAAPRPMIRRTLEITGLHRRITVRPSLDEALAARPDGAPPAADAPPPAVAEARRRSS</sequence>
<feature type="compositionally biased region" description="Low complexity" evidence="3">
    <location>
        <begin position="109"/>
        <end position="120"/>
    </location>
</feature>
<organism evidence="5 6">
    <name type="scientific">Actinomadura vinacea</name>
    <dbReference type="NCBI Taxonomy" id="115336"/>
    <lineage>
        <taxon>Bacteria</taxon>
        <taxon>Bacillati</taxon>
        <taxon>Actinomycetota</taxon>
        <taxon>Actinomycetes</taxon>
        <taxon>Streptosporangiales</taxon>
        <taxon>Thermomonosporaceae</taxon>
        <taxon>Actinomadura</taxon>
    </lineage>
</organism>
<dbReference type="Pfam" id="PF01740">
    <property type="entry name" value="STAS"/>
    <property type="match status" value="1"/>
</dbReference>
<reference evidence="5 6" key="1">
    <citation type="journal article" date="2019" name="Int. J. Syst. Evol. Microbiol.">
        <title>The Global Catalogue of Microorganisms (GCM) 10K type strain sequencing project: providing services to taxonomists for standard genome sequencing and annotation.</title>
        <authorList>
            <consortium name="The Broad Institute Genomics Platform"/>
            <consortium name="The Broad Institute Genome Sequencing Center for Infectious Disease"/>
            <person name="Wu L."/>
            <person name="Ma J."/>
        </authorList>
    </citation>
    <scope>NUCLEOTIDE SEQUENCE [LARGE SCALE GENOMIC DNA]</scope>
    <source>
        <strain evidence="5 6">JCM 3325</strain>
    </source>
</reference>
<dbReference type="PROSITE" id="PS50801">
    <property type="entry name" value="STAS"/>
    <property type="match status" value="1"/>
</dbReference>
<dbReference type="Proteomes" id="UP001501231">
    <property type="component" value="Unassembled WGS sequence"/>
</dbReference>
<dbReference type="InterPro" id="IPR002645">
    <property type="entry name" value="STAS_dom"/>
</dbReference>
<dbReference type="RefSeq" id="WP_344589378.1">
    <property type="nucleotide sequence ID" value="NZ_BAAARW010000011.1"/>
</dbReference>
<feature type="domain" description="STAS" evidence="4">
    <location>
        <begin position="4"/>
        <end position="113"/>
    </location>
</feature>
<evidence type="ECO:0000313" key="6">
    <source>
        <dbReference type="Proteomes" id="UP001501231"/>
    </source>
</evidence>
<proteinExistence type="inferred from homology"/>
<evidence type="ECO:0000256" key="1">
    <source>
        <dbReference type="ARBA" id="ARBA00009013"/>
    </source>
</evidence>
<dbReference type="InterPro" id="IPR003658">
    <property type="entry name" value="Anti-sigma_ant"/>
</dbReference>
<keyword evidence="6" id="KW-1185">Reference proteome</keyword>
<gene>
    <name evidence="5" type="ORF">GCM10010191_28300</name>
</gene>
<dbReference type="Gene3D" id="3.30.750.24">
    <property type="entry name" value="STAS domain"/>
    <property type="match status" value="1"/>
</dbReference>
<dbReference type="SUPFAM" id="SSF52091">
    <property type="entry name" value="SpoIIaa-like"/>
    <property type="match status" value="1"/>
</dbReference>
<evidence type="ECO:0000256" key="3">
    <source>
        <dbReference type="SAM" id="MobiDB-lite"/>
    </source>
</evidence>
<protein>
    <recommendedName>
        <fullName evidence="2">Anti-sigma factor antagonist</fullName>
    </recommendedName>
</protein>
<evidence type="ECO:0000256" key="2">
    <source>
        <dbReference type="RuleBase" id="RU003749"/>
    </source>
</evidence>
<dbReference type="EMBL" id="BAAARW010000011">
    <property type="protein sequence ID" value="GAA2416237.1"/>
    <property type="molecule type" value="Genomic_DNA"/>
</dbReference>